<keyword evidence="2" id="KW-1185">Reference proteome</keyword>
<dbReference type="EMBL" id="BMLK01000005">
    <property type="protein sequence ID" value="GGN46616.1"/>
    <property type="molecule type" value="Genomic_DNA"/>
</dbReference>
<dbReference type="Proteomes" id="UP000605099">
    <property type="component" value="Unassembled WGS sequence"/>
</dbReference>
<protein>
    <submittedName>
        <fullName evidence="1">Uncharacterized protein</fullName>
    </submittedName>
</protein>
<comment type="caution">
    <text evidence="1">The sequence shown here is derived from an EMBL/GenBank/DDBJ whole genome shotgun (WGS) entry which is preliminary data.</text>
</comment>
<gene>
    <name evidence="1" type="ORF">GCM10011349_14000</name>
</gene>
<name>A0ABQ2JJT5_9SPHN</name>
<organism evidence="1 2">
    <name type="scientific">Novosphingobium indicum</name>
    <dbReference type="NCBI Taxonomy" id="462949"/>
    <lineage>
        <taxon>Bacteria</taxon>
        <taxon>Pseudomonadati</taxon>
        <taxon>Pseudomonadota</taxon>
        <taxon>Alphaproteobacteria</taxon>
        <taxon>Sphingomonadales</taxon>
        <taxon>Sphingomonadaceae</taxon>
        <taxon>Novosphingobium</taxon>
    </lineage>
</organism>
<reference evidence="2" key="1">
    <citation type="journal article" date="2019" name="Int. J. Syst. Evol. Microbiol.">
        <title>The Global Catalogue of Microorganisms (GCM) 10K type strain sequencing project: providing services to taxonomists for standard genome sequencing and annotation.</title>
        <authorList>
            <consortium name="The Broad Institute Genomics Platform"/>
            <consortium name="The Broad Institute Genome Sequencing Center for Infectious Disease"/>
            <person name="Wu L."/>
            <person name="Ma J."/>
        </authorList>
    </citation>
    <scope>NUCLEOTIDE SEQUENCE [LARGE SCALE GENOMIC DNA]</scope>
    <source>
        <strain evidence="2">CGMCC 1.6784</strain>
    </source>
</reference>
<proteinExistence type="predicted"/>
<sequence length="76" mass="8040">MSGFAVGVQTLQSSACALREEDGAAGAWGADLPGHAIENRARSGYPCGDKEDPPWTMIATDSMDIRSIPDRVISTM</sequence>
<accession>A0ABQ2JJT5</accession>
<evidence type="ECO:0000313" key="1">
    <source>
        <dbReference type="EMBL" id="GGN46616.1"/>
    </source>
</evidence>
<evidence type="ECO:0000313" key="2">
    <source>
        <dbReference type="Proteomes" id="UP000605099"/>
    </source>
</evidence>